<dbReference type="SUPFAM" id="SSF48264">
    <property type="entry name" value="Cytochrome P450"/>
    <property type="match status" value="1"/>
</dbReference>
<keyword evidence="10" id="KW-1185">Reference proteome</keyword>
<comment type="caution">
    <text evidence="9">The sequence shown here is derived from an EMBL/GenBank/DDBJ whole genome shotgun (WGS) entry which is preliminary data.</text>
</comment>
<dbReference type="GO" id="GO:0020037">
    <property type="term" value="F:heme binding"/>
    <property type="evidence" value="ECO:0007669"/>
    <property type="project" value="InterPro"/>
</dbReference>
<reference evidence="9 10" key="1">
    <citation type="submission" date="2014-04" db="EMBL/GenBank/DDBJ databases">
        <title>The Genome Sequence of Mycobacterium tuberculosis TKK-01-0051.</title>
        <authorList>
            <consortium name="The Broad Institute Genomics Platform"/>
            <consortium name="The Broad Institute Genome Sequencing Center for Infectious Disease"/>
            <person name="Earl A.M."/>
            <person name="Cohen K."/>
            <person name="Pym A."/>
            <person name="Bishai W."/>
            <person name="Maharaj K."/>
            <person name="Desjardins C."/>
            <person name="Abeel T."/>
            <person name="Young S."/>
            <person name="Zeng Q."/>
            <person name="Gargeya S."/>
            <person name="Abouelleil A."/>
            <person name="Alvarado L."/>
            <person name="Chapman S.B."/>
            <person name="Gainer-Dewar J."/>
            <person name="Goldberg J."/>
            <person name="Griggs A."/>
            <person name="Gujja S."/>
            <person name="Hansen M."/>
            <person name="Howarth C."/>
            <person name="Imamovic A."/>
            <person name="Larimer J."/>
            <person name="Murphy C."/>
            <person name="Naylor J."/>
            <person name="Pearson M."/>
            <person name="Poon T.W."/>
            <person name="Priest M."/>
            <person name="Roberts A."/>
            <person name="Saif S."/>
            <person name="Shea T."/>
            <person name="Sykes S."/>
            <person name="Wortman J."/>
            <person name="Nusbaum C."/>
            <person name="Birren B."/>
        </authorList>
    </citation>
    <scope>NUCLEOTIDE SEQUENCE [LARGE SCALE GENOMIC DNA]</scope>
    <source>
        <strain evidence="9 10">TKK-01-0051</strain>
    </source>
</reference>
<evidence type="ECO:0000256" key="2">
    <source>
        <dbReference type="ARBA" id="ARBA00022617"/>
    </source>
</evidence>
<sequence>MAPDTLPPGPRQPIAVQTAEWIARPWEFMERAAARYGDTFTMKLLREGPIVMVSHPDAVRQIFTAPPELALAGEANRILLPVVGRNSVLLLDRDAHKEQRRLLMPAFRGNHLQNYMSTMTAIVEAEMAGWPRGVPIRLHPRMQALTLEVILHLVFGLERGEKMDRLRQALQRMLALTTHAVAQMFLLVLGPQKLRTALTNRFLAEVDRLLHDEITTRRRQADLDDRTDVLSMLLKAEHEDGNPMSDKEIRDELVTLLLAGHETTASGLAWAVERIIRHPDVHSRLIAETHSGDGQSYVDAVVKETLRMRPVLALVSRRLTEPMELDGFSLPAGVKVAPSIYLMHRRPDVYPDPERFRPERFLENRAGTYTWIPFGGGVRRCLGATFAECEMRIVLGALFSTTRVRPVDVKSEPIHRRSITHVPGRGTTVVLD</sequence>
<dbReference type="AlphaFoldDB" id="A0A051TSG2"/>
<gene>
    <name evidence="9" type="ORF">K875_04834</name>
</gene>
<evidence type="ECO:0000256" key="4">
    <source>
        <dbReference type="ARBA" id="ARBA00023002"/>
    </source>
</evidence>
<dbReference type="InterPro" id="IPR001128">
    <property type="entry name" value="Cyt_P450"/>
</dbReference>
<feature type="binding site" description="axial binding residue" evidence="7">
    <location>
        <position position="381"/>
    </location>
    <ligand>
        <name>heme</name>
        <dbReference type="ChEBI" id="CHEBI:30413"/>
    </ligand>
    <ligandPart>
        <name>Fe</name>
        <dbReference type="ChEBI" id="CHEBI:18248"/>
    </ligandPart>
</feature>
<dbReference type="InterPro" id="IPR017972">
    <property type="entry name" value="Cyt_P450_CS"/>
</dbReference>
<evidence type="ECO:0008006" key="11">
    <source>
        <dbReference type="Google" id="ProtNLM"/>
    </source>
</evidence>
<dbReference type="HOGENOM" id="CLU_001570_5_1_11"/>
<comment type="similarity">
    <text evidence="1 8">Belongs to the cytochrome P450 family.</text>
</comment>
<dbReference type="InterPro" id="IPR002401">
    <property type="entry name" value="Cyt_P450_E_grp-I"/>
</dbReference>
<dbReference type="EMBL" id="JLXW01000011">
    <property type="protein sequence ID" value="KBZ59276.1"/>
    <property type="molecule type" value="Genomic_DNA"/>
</dbReference>
<proteinExistence type="inferred from homology"/>
<dbReference type="GO" id="GO:0004497">
    <property type="term" value="F:monooxygenase activity"/>
    <property type="evidence" value="ECO:0007669"/>
    <property type="project" value="UniProtKB-KW"/>
</dbReference>
<evidence type="ECO:0000256" key="8">
    <source>
        <dbReference type="RuleBase" id="RU000461"/>
    </source>
</evidence>
<keyword evidence="4 8" id="KW-0560">Oxidoreductase</keyword>
<protein>
    <recommendedName>
        <fullName evidence="11">Cytochrome P450</fullName>
    </recommendedName>
</protein>
<dbReference type="PROSITE" id="PS00086">
    <property type="entry name" value="CYTOCHROME_P450"/>
    <property type="match status" value="1"/>
</dbReference>
<keyword evidence="3 7" id="KW-0479">Metal-binding</keyword>
<organism evidence="9 10">
    <name type="scientific">Mycobacterium [tuberculosis] TKK-01-0051</name>
    <dbReference type="NCBI Taxonomy" id="1324261"/>
    <lineage>
        <taxon>Bacteria</taxon>
        <taxon>Bacillati</taxon>
        <taxon>Actinomycetota</taxon>
        <taxon>Actinomycetes</taxon>
        <taxon>Mycobacteriales</taxon>
        <taxon>Mycobacteriaceae</taxon>
        <taxon>Mycobacterium</taxon>
        <taxon>Mycobacterium avium complex (MAC)</taxon>
    </lineage>
</organism>
<keyword evidence="6 8" id="KW-0503">Monooxygenase</keyword>
<evidence type="ECO:0000256" key="7">
    <source>
        <dbReference type="PIRSR" id="PIRSR602401-1"/>
    </source>
</evidence>
<dbReference type="PATRIC" id="fig|1324261.3.peg.4877"/>
<dbReference type="Pfam" id="PF00067">
    <property type="entry name" value="p450"/>
    <property type="match status" value="1"/>
</dbReference>
<evidence type="ECO:0000256" key="6">
    <source>
        <dbReference type="ARBA" id="ARBA00023033"/>
    </source>
</evidence>
<dbReference type="PRINTS" id="PR00385">
    <property type="entry name" value="P450"/>
</dbReference>
<dbReference type="PANTHER" id="PTHR24291:SF50">
    <property type="entry name" value="BIFUNCTIONAL ALBAFLAVENONE MONOOXYGENASE_TERPENE SYNTHASE"/>
    <property type="match status" value="1"/>
</dbReference>
<evidence type="ECO:0000313" key="9">
    <source>
        <dbReference type="EMBL" id="KBZ59276.1"/>
    </source>
</evidence>
<keyword evidence="5 7" id="KW-0408">Iron</keyword>
<dbReference type="CDD" id="cd11053">
    <property type="entry name" value="CYP110-like"/>
    <property type="match status" value="1"/>
</dbReference>
<evidence type="ECO:0000256" key="1">
    <source>
        <dbReference type="ARBA" id="ARBA00010617"/>
    </source>
</evidence>
<name>A0A051TSG2_9MYCO</name>
<comment type="cofactor">
    <cofactor evidence="7">
        <name>heme</name>
        <dbReference type="ChEBI" id="CHEBI:30413"/>
    </cofactor>
</comment>
<dbReference type="Gene3D" id="1.10.630.10">
    <property type="entry name" value="Cytochrome P450"/>
    <property type="match status" value="1"/>
</dbReference>
<evidence type="ECO:0000256" key="3">
    <source>
        <dbReference type="ARBA" id="ARBA00022723"/>
    </source>
</evidence>
<dbReference type="PRINTS" id="PR00463">
    <property type="entry name" value="EP450I"/>
</dbReference>
<dbReference type="InterPro" id="IPR050196">
    <property type="entry name" value="Cytochrome_P450_Monoox"/>
</dbReference>
<dbReference type="Proteomes" id="UP000025947">
    <property type="component" value="Unassembled WGS sequence"/>
</dbReference>
<evidence type="ECO:0000313" key="10">
    <source>
        <dbReference type="Proteomes" id="UP000025947"/>
    </source>
</evidence>
<accession>A0A051TSG2</accession>
<evidence type="ECO:0000256" key="5">
    <source>
        <dbReference type="ARBA" id="ARBA00023004"/>
    </source>
</evidence>
<dbReference type="PANTHER" id="PTHR24291">
    <property type="entry name" value="CYTOCHROME P450 FAMILY 4"/>
    <property type="match status" value="1"/>
</dbReference>
<dbReference type="GO" id="GO:0005506">
    <property type="term" value="F:iron ion binding"/>
    <property type="evidence" value="ECO:0007669"/>
    <property type="project" value="InterPro"/>
</dbReference>
<dbReference type="RefSeq" id="WP_100882274.1">
    <property type="nucleotide sequence ID" value="NZ_KK328284.1"/>
</dbReference>
<keyword evidence="2 7" id="KW-0349">Heme</keyword>
<dbReference type="GO" id="GO:0016705">
    <property type="term" value="F:oxidoreductase activity, acting on paired donors, with incorporation or reduction of molecular oxygen"/>
    <property type="evidence" value="ECO:0007669"/>
    <property type="project" value="InterPro"/>
</dbReference>
<dbReference type="InterPro" id="IPR036396">
    <property type="entry name" value="Cyt_P450_sf"/>
</dbReference>